<evidence type="ECO:0000256" key="1">
    <source>
        <dbReference type="ARBA" id="ARBA00010982"/>
    </source>
</evidence>
<reference evidence="5 6" key="1">
    <citation type="submission" date="2024-09" db="EMBL/GenBank/DDBJ databases">
        <title>Rethinking Asexuality: The Enigmatic Case of Functional Sexual Genes in Lepraria (Stereocaulaceae).</title>
        <authorList>
            <person name="Doellman M."/>
            <person name="Sun Y."/>
            <person name="Barcenas-Pena A."/>
            <person name="Lumbsch H.T."/>
            <person name="Grewe F."/>
        </authorList>
    </citation>
    <scope>NUCLEOTIDE SEQUENCE [LARGE SCALE GENOMIC DNA]</scope>
    <source>
        <strain evidence="5 6">Grewe 0041</strain>
    </source>
</reference>
<comment type="caution">
    <text evidence="5">The sequence shown here is derived from an EMBL/GenBank/DDBJ whole genome shotgun (WGS) entry which is preliminary data.</text>
</comment>
<dbReference type="SUPFAM" id="SSF53901">
    <property type="entry name" value="Thiolase-like"/>
    <property type="match status" value="2"/>
</dbReference>
<evidence type="ECO:0000256" key="2">
    <source>
        <dbReference type="ARBA" id="ARBA00022679"/>
    </source>
</evidence>
<gene>
    <name evidence="5" type="ORF">ABVK25_000847</name>
</gene>
<comment type="similarity">
    <text evidence="1">Belongs to the thiolase-like superfamily. Thiolase family.</text>
</comment>
<protein>
    <recommendedName>
        <fullName evidence="4">Thiolase-like protein type 1 additional C-terminal domain-containing protein</fullName>
    </recommendedName>
</protein>
<evidence type="ECO:0000313" key="6">
    <source>
        <dbReference type="Proteomes" id="UP001590951"/>
    </source>
</evidence>
<keyword evidence="6" id="KW-1185">Reference proteome</keyword>
<dbReference type="PANTHER" id="PTHR18919">
    <property type="entry name" value="ACETYL-COA C-ACYLTRANSFERASE"/>
    <property type="match status" value="1"/>
</dbReference>
<sequence length="520" mass="56633">MATGQKTPIVIAIGESKNRPQKVEDAIEPMQLMLQATLNAVKDAGLAATAEKELQSNIDSVSVVATWTWPYADLPGLLSQKLGIQPQHTIYSEQGGNQPMKLVDEAARRIMKAESNVAVVTGGEALASLSAYKTTKRMPPPGWTSPDAGVKAASPLKISNFGKSIGTLHSIGLPLHVYPLYENAFRAHRGQSIEQNNTESAQLYAEFAKVAEHNHFSWNYGQPAPTAETISTVTKNNRMICFPYPLLMNAYNKINLAGSCILTSTEYAKELGVPENKWIYPLGGAGTQDSDSFWERPNYYSSPSISRSLDACLEISGLTKEQIDVFDFYSCFPIVPKLACQHLGLPSTKSPKPITLLGGLTSFGGAGNNYSMHSLTAMVRELRNGNGQHGLILANGGLLTYQHVVCLSTRPRRDGSAYPDRNPLPPYVTDVLVPSISAQPEGEAVVETYTVEFNRNGAPSKGFIVGRLTRNNHRFVANTSNTRSLEQLSSGTREPIGRTGWVKSDDLGRNSFVFDDPSRL</sequence>
<dbReference type="InterPro" id="IPR040771">
    <property type="entry name" value="TLP1_add_C"/>
</dbReference>
<dbReference type="Gene3D" id="3.40.47.10">
    <property type="match status" value="1"/>
</dbReference>
<feature type="domain" description="Thiolase-like protein type 1 additional C-terminal" evidence="4">
    <location>
        <begin position="423"/>
        <end position="506"/>
    </location>
</feature>
<dbReference type="Proteomes" id="UP001590951">
    <property type="component" value="Unassembled WGS sequence"/>
</dbReference>
<accession>A0ABR4BR98</accession>
<dbReference type="Gene3D" id="2.40.50.840">
    <property type="match status" value="1"/>
</dbReference>
<evidence type="ECO:0000259" key="4">
    <source>
        <dbReference type="Pfam" id="PF18313"/>
    </source>
</evidence>
<keyword evidence="3" id="KW-0012">Acyltransferase</keyword>
<dbReference type="InterPro" id="IPR016039">
    <property type="entry name" value="Thiolase-like"/>
</dbReference>
<dbReference type="PANTHER" id="PTHR18919:SF139">
    <property type="entry name" value="THIOLASE-LIKE PROTEIN TYPE 1 ADDITIONAL C-TERMINAL DOMAIN-CONTAINING PROTEIN"/>
    <property type="match status" value="1"/>
</dbReference>
<proteinExistence type="inferred from homology"/>
<keyword evidence="2" id="KW-0808">Transferase</keyword>
<name>A0ABR4BR98_9LECA</name>
<evidence type="ECO:0000256" key="3">
    <source>
        <dbReference type="ARBA" id="ARBA00023315"/>
    </source>
</evidence>
<dbReference type="EMBL" id="JBHFEH010000001">
    <property type="protein sequence ID" value="KAL2059554.1"/>
    <property type="molecule type" value="Genomic_DNA"/>
</dbReference>
<organism evidence="5 6">
    <name type="scientific">Lepraria finkii</name>
    <dbReference type="NCBI Taxonomy" id="1340010"/>
    <lineage>
        <taxon>Eukaryota</taxon>
        <taxon>Fungi</taxon>
        <taxon>Dikarya</taxon>
        <taxon>Ascomycota</taxon>
        <taxon>Pezizomycotina</taxon>
        <taxon>Lecanoromycetes</taxon>
        <taxon>OSLEUM clade</taxon>
        <taxon>Lecanoromycetidae</taxon>
        <taxon>Lecanorales</taxon>
        <taxon>Lecanorineae</taxon>
        <taxon>Stereocaulaceae</taxon>
        <taxon>Lepraria</taxon>
    </lineage>
</organism>
<dbReference type="Pfam" id="PF18313">
    <property type="entry name" value="TLP1_add_C"/>
    <property type="match status" value="1"/>
</dbReference>
<evidence type="ECO:0000313" key="5">
    <source>
        <dbReference type="EMBL" id="KAL2059554.1"/>
    </source>
</evidence>